<name>A0ACC2EM10_DIPCM</name>
<dbReference type="EMBL" id="CM055093">
    <property type="protein sequence ID" value="KAJ7567552.1"/>
    <property type="molecule type" value="Genomic_DNA"/>
</dbReference>
<keyword evidence="2" id="KW-1185">Reference proteome</keyword>
<sequence length="229" mass="26423">MLFHLPLLSLVKYSVKHAEEQGKSFLQREYTNQNTAEKINVLFLSDSDSDSDEKGYIEEETTKCNESGLVQDTGHDAWVNKNDSLCPARSGRMERKKRKKQKRKYSCTVCLKPLSKTEVTQHPLLPVCVCRGCKQSYSCSDFKKDDDGFEGACRWCGNGGDLVCCEQCDKVFCQECITKHFGERELLRILDTEKYWLCFVCDPTILKPFVHRLLKAREDIYVSRFDDTN</sequence>
<reference evidence="2" key="1">
    <citation type="journal article" date="2024" name="Proc. Natl. Acad. Sci. U.S.A.">
        <title>Extraordinary preservation of gene collinearity over three hundred million years revealed in homosporous lycophytes.</title>
        <authorList>
            <person name="Li C."/>
            <person name="Wickell D."/>
            <person name="Kuo L.Y."/>
            <person name="Chen X."/>
            <person name="Nie B."/>
            <person name="Liao X."/>
            <person name="Peng D."/>
            <person name="Ji J."/>
            <person name="Jenkins J."/>
            <person name="Williams M."/>
            <person name="Shu S."/>
            <person name="Plott C."/>
            <person name="Barry K."/>
            <person name="Rajasekar S."/>
            <person name="Grimwood J."/>
            <person name="Han X."/>
            <person name="Sun S."/>
            <person name="Hou Z."/>
            <person name="He W."/>
            <person name="Dai G."/>
            <person name="Sun C."/>
            <person name="Schmutz J."/>
            <person name="Leebens-Mack J.H."/>
            <person name="Li F.W."/>
            <person name="Wang L."/>
        </authorList>
    </citation>
    <scope>NUCLEOTIDE SEQUENCE [LARGE SCALE GENOMIC DNA]</scope>
    <source>
        <strain evidence="2">cv. PW_Plant_1</strain>
    </source>
</reference>
<comment type="caution">
    <text evidence="1">The sequence shown here is derived from an EMBL/GenBank/DDBJ whole genome shotgun (WGS) entry which is preliminary data.</text>
</comment>
<protein>
    <submittedName>
        <fullName evidence="1">Uncharacterized protein</fullName>
    </submittedName>
</protein>
<accession>A0ACC2EM10</accession>
<evidence type="ECO:0000313" key="2">
    <source>
        <dbReference type="Proteomes" id="UP001162992"/>
    </source>
</evidence>
<dbReference type="Proteomes" id="UP001162992">
    <property type="component" value="Chromosome 2"/>
</dbReference>
<gene>
    <name evidence="1" type="ORF">O6H91_02G152400</name>
</gene>
<organism evidence="1 2">
    <name type="scientific">Diphasiastrum complanatum</name>
    <name type="common">Issler's clubmoss</name>
    <name type="synonym">Lycopodium complanatum</name>
    <dbReference type="NCBI Taxonomy" id="34168"/>
    <lineage>
        <taxon>Eukaryota</taxon>
        <taxon>Viridiplantae</taxon>
        <taxon>Streptophyta</taxon>
        <taxon>Embryophyta</taxon>
        <taxon>Tracheophyta</taxon>
        <taxon>Lycopodiopsida</taxon>
        <taxon>Lycopodiales</taxon>
        <taxon>Lycopodiaceae</taxon>
        <taxon>Lycopodioideae</taxon>
        <taxon>Diphasiastrum</taxon>
    </lineage>
</organism>
<evidence type="ECO:0000313" key="1">
    <source>
        <dbReference type="EMBL" id="KAJ7567552.1"/>
    </source>
</evidence>
<proteinExistence type="predicted"/>